<name>A0A162VRB4_DIDRA</name>
<dbReference type="Proteomes" id="UP000076837">
    <property type="component" value="Unassembled WGS sequence"/>
</dbReference>
<protein>
    <submittedName>
        <fullName evidence="2">Uncharacterized protein</fullName>
    </submittedName>
</protein>
<comment type="caution">
    <text evidence="2">The sequence shown here is derived from an EMBL/GenBank/DDBJ whole genome shotgun (WGS) entry which is preliminary data.</text>
</comment>
<evidence type="ECO:0000313" key="2">
    <source>
        <dbReference type="EMBL" id="KZM18588.1"/>
    </source>
</evidence>
<proteinExistence type="predicted"/>
<reference evidence="2 3" key="1">
    <citation type="journal article" date="2016" name="Sci. Rep.">
        <title>Draft genome sequencing and secretome analysis of fungal phytopathogen Ascochyta rabiei provides insight into the necrotrophic effector repertoire.</title>
        <authorList>
            <person name="Verma S."/>
            <person name="Gazara R.K."/>
            <person name="Nizam S."/>
            <person name="Parween S."/>
            <person name="Chattopadhyay D."/>
            <person name="Verma P.K."/>
        </authorList>
    </citation>
    <scope>NUCLEOTIDE SEQUENCE [LARGE SCALE GENOMIC DNA]</scope>
    <source>
        <strain evidence="2 3">ArDII</strain>
    </source>
</reference>
<gene>
    <name evidence="2" type="ORF">ST47_g10305</name>
</gene>
<feature type="region of interest" description="Disordered" evidence="1">
    <location>
        <begin position="37"/>
        <end position="58"/>
    </location>
</feature>
<dbReference type="AlphaFoldDB" id="A0A162VRB4"/>
<accession>A0A162VRB4</accession>
<keyword evidence="3" id="KW-1185">Reference proteome</keyword>
<organism evidence="2 3">
    <name type="scientific">Didymella rabiei</name>
    <name type="common">Chickpea ascochyta blight fungus</name>
    <name type="synonym">Mycosphaerella rabiei</name>
    <dbReference type="NCBI Taxonomy" id="5454"/>
    <lineage>
        <taxon>Eukaryota</taxon>
        <taxon>Fungi</taxon>
        <taxon>Dikarya</taxon>
        <taxon>Ascomycota</taxon>
        <taxon>Pezizomycotina</taxon>
        <taxon>Dothideomycetes</taxon>
        <taxon>Pleosporomycetidae</taxon>
        <taxon>Pleosporales</taxon>
        <taxon>Pleosporineae</taxon>
        <taxon>Didymellaceae</taxon>
        <taxon>Ascochyta</taxon>
    </lineage>
</organism>
<sequence length="101" mass="10785">MSGSEMQLAEILSDLVSLRPGVCDPTAALSLVSLRASPAPTNTAPANQPLDVQDGDKDDADLQRARDLVTLHYEVRVRCKTGELGRGLEGARRDVERALSG</sequence>
<evidence type="ECO:0000256" key="1">
    <source>
        <dbReference type="SAM" id="MobiDB-lite"/>
    </source>
</evidence>
<evidence type="ECO:0000313" key="3">
    <source>
        <dbReference type="Proteomes" id="UP000076837"/>
    </source>
</evidence>
<feature type="compositionally biased region" description="Low complexity" evidence="1">
    <location>
        <begin position="38"/>
        <end position="47"/>
    </location>
</feature>
<dbReference type="OrthoDB" id="5394455at2759"/>
<dbReference type="EMBL" id="JYNV01000326">
    <property type="protein sequence ID" value="KZM18588.1"/>
    <property type="molecule type" value="Genomic_DNA"/>
</dbReference>